<name>A0A0U5GVI8_ASPCI</name>
<dbReference type="AlphaFoldDB" id="A0A0U5GVI8"/>
<gene>
    <name evidence="1" type="ORF">ASPCAL09547</name>
</gene>
<evidence type="ECO:0000313" key="2">
    <source>
        <dbReference type="Proteomes" id="UP000054771"/>
    </source>
</evidence>
<organism evidence="1 2">
    <name type="scientific">Aspergillus calidoustus</name>
    <dbReference type="NCBI Taxonomy" id="454130"/>
    <lineage>
        <taxon>Eukaryota</taxon>
        <taxon>Fungi</taxon>
        <taxon>Dikarya</taxon>
        <taxon>Ascomycota</taxon>
        <taxon>Pezizomycotina</taxon>
        <taxon>Eurotiomycetes</taxon>
        <taxon>Eurotiomycetidae</taxon>
        <taxon>Eurotiales</taxon>
        <taxon>Aspergillaceae</taxon>
        <taxon>Aspergillus</taxon>
        <taxon>Aspergillus subgen. Nidulantes</taxon>
    </lineage>
</organism>
<proteinExistence type="predicted"/>
<sequence length="121" mass="13283">MRFSTIAAIAAFVASHLYSNKTTAASGADYPSSDDLPGYYFYLANFFDDFGSKGNPCIPTGEDNYVETKGKTSHTIKGNTVQASVERRPRYAIVFGLQPRQPDQNCARGPETAPFEVLDYP</sequence>
<dbReference type="EMBL" id="CDMC01000007">
    <property type="protein sequence ID" value="CEN62919.1"/>
    <property type="molecule type" value="Genomic_DNA"/>
</dbReference>
<protein>
    <submittedName>
        <fullName evidence="1">Uncharacterized protein</fullName>
    </submittedName>
</protein>
<evidence type="ECO:0000313" key="1">
    <source>
        <dbReference type="EMBL" id="CEN62919.1"/>
    </source>
</evidence>
<dbReference type="Proteomes" id="UP000054771">
    <property type="component" value="Unassembled WGS sequence"/>
</dbReference>
<reference evidence="2" key="1">
    <citation type="journal article" date="2016" name="Genome Announc.">
        <title>Draft genome sequences of fungus Aspergillus calidoustus.</title>
        <authorList>
            <person name="Horn F."/>
            <person name="Linde J."/>
            <person name="Mattern D.J."/>
            <person name="Walther G."/>
            <person name="Guthke R."/>
            <person name="Scherlach K."/>
            <person name="Martin K."/>
            <person name="Brakhage A.A."/>
            <person name="Petzke L."/>
            <person name="Valiante V."/>
        </authorList>
    </citation>
    <scope>NUCLEOTIDE SEQUENCE [LARGE SCALE GENOMIC DNA]</scope>
    <source>
        <strain evidence="2">SF006504</strain>
    </source>
</reference>
<accession>A0A0U5GVI8</accession>
<keyword evidence="2" id="KW-1185">Reference proteome</keyword>